<protein>
    <recommendedName>
        <fullName evidence="3">Transposase DDE domain-containing protein</fullName>
    </recommendedName>
</protein>
<comment type="caution">
    <text evidence="1">The sequence shown here is derived from an EMBL/GenBank/DDBJ whole genome shotgun (WGS) entry which is preliminary data.</text>
</comment>
<organism evidence="1 2">
    <name type="scientific">Paracoccus onchidii</name>
    <dbReference type="NCBI Taxonomy" id="3017813"/>
    <lineage>
        <taxon>Bacteria</taxon>
        <taxon>Pseudomonadati</taxon>
        <taxon>Pseudomonadota</taxon>
        <taxon>Alphaproteobacteria</taxon>
        <taxon>Rhodobacterales</taxon>
        <taxon>Paracoccaceae</taxon>
        <taxon>Paracoccus</taxon>
    </lineage>
</organism>
<evidence type="ECO:0000313" key="2">
    <source>
        <dbReference type="Proteomes" id="UP001165641"/>
    </source>
</evidence>
<gene>
    <name evidence="1" type="ORF">PAF17_18740</name>
</gene>
<dbReference type="Proteomes" id="UP001165641">
    <property type="component" value="Unassembled WGS sequence"/>
</dbReference>
<sequence length="50" mass="5694">MNIPARYCTGYLSGDRQVVVRCRRWLCATAFHGAMLFAQSLQRSNAVARF</sequence>
<reference evidence="1" key="1">
    <citation type="submission" date="2022-12" db="EMBL/GenBank/DDBJ databases">
        <title>Paracoccus onchidii sp. nov., isolated from a marine invertebrate from the South China Sea.</title>
        <authorList>
            <person name="Xu S."/>
            <person name="Liu Z."/>
            <person name="Xu Y."/>
        </authorList>
    </citation>
    <scope>NUCLEOTIDE SEQUENCE</scope>
    <source>
        <strain evidence="1">Z330</strain>
    </source>
</reference>
<name>A0ABT4ZJH3_9RHOB</name>
<dbReference type="EMBL" id="JAQBIE010000039">
    <property type="protein sequence ID" value="MDB6179519.1"/>
    <property type="molecule type" value="Genomic_DNA"/>
</dbReference>
<dbReference type="RefSeq" id="WP_271890615.1">
    <property type="nucleotide sequence ID" value="NZ_JAQBIE010000039.1"/>
</dbReference>
<evidence type="ECO:0000313" key="1">
    <source>
        <dbReference type="EMBL" id="MDB6179519.1"/>
    </source>
</evidence>
<proteinExistence type="predicted"/>
<keyword evidence="2" id="KW-1185">Reference proteome</keyword>
<accession>A0ABT4ZJH3</accession>
<evidence type="ECO:0008006" key="3">
    <source>
        <dbReference type="Google" id="ProtNLM"/>
    </source>
</evidence>